<feature type="region of interest" description="Disordered" evidence="1">
    <location>
        <begin position="382"/>
        <end position="421"/>
    </location>
</feature>
<dbReference type="AlphaFoldDB" id="A0AB39UGM4"/>
<feature type="compositionally biased region" description="Polar residues" evidence="1">
    <location>
        <begin position="568"/>
        <end position="580"/>
    </location>
</feature>
<dbReference type="EMBL" id="CP129683">
    <property type="protein sequence ID" value="XDS51192.1"/>
    <property type="molecule type" value="Genomic_DNA"/>
</dbReference>
<sequence>MARKPESNGNGTNIARVSKRKWGYDSEQVDEFLDNAHKLYESAEPRLTQRDIQDVSFGLRKNGYAVGQVDAALARLERAVVDKQTQWEISQNGRVAWRGQTESMYRKFIAHCEREENERFKPGTSSNPSYDRKQVDRLLDQLVQKLAQELGESSDRAQDSGDLVDLTPNRVSNVVFTQRKGKKGYDERQVDYFLNYGVQLMSRIESYARVTDYSKSEAPEAVQPQAQPVYDPQASAFESLAALAEPANPNAEETQIFQPIAEPIAESVAEPAAPSSSQMNSRSPFARPQTNDAETNEVGQSTETIRPLFDENGASVQAPSSRIANRARYAGGLANASDTADSYANEAYSGNDSSAVASHANNDGRADFRNLHREEQAVFNQAGSEADDQTSHTVSLPAQSQKPSDSDSALSDRSQSRTEYVPQQANEGIVNYPHARHSATGHANAETTVETPQEPSTAPSTFDFWGHGKASDRNSTMTQNMSFGDNGNVQAGSGKNDDDRSNGIEGQGAATSLDRGTIQTNSPLASATSGSSTSSENQETQAFAPRSASVPASRSDASDARSDSVDRNAQTSFSDNLDSIQDTDQYLASLNSMLDSTSFPKVDLDIPDLAFPTTDSSDSTASKESQSGAGDASTGSSQGASEKDISSDND</sequence>
<evidence type="ECO:0000313" key="2">
    <source>
        <dbReference type="EMBL" id="XDS47171.1"/>
    </source>
</evidence>
<dbReference type="KEGG" id="bfk:QN062_03165"/>
<organism evidence="3">
    <name type="scientific">Bifidobacterium fermentum</name>
    <dbReference type="NCBI Taxonomy" id="3059035"/>
    <lineage>
        <taxon>Bacteria</taxon>
        <taxon>Bacillati</taxon>
        <taxon>Actinomycetota</taxon>
        <taxon>Actinomycetes</taxon>
        <taxon>Bifidobacteriales</taxon>
        <taxon>Bifidobacteriaceae</taxon>
        <taxon>Bifidobacterium</taxon>
    </lineage>
</organism>
<feature type="compositionally biased region" description="Polar residues" evidence="1">
    <location>
        <begin position="278"/>
        <end position="301"/>
    </location>
</feature>
<dbReference type="EMBL" id="CP129675">
    <property type="protein sequence ID" value="XDS47171.1"/>
    <property type="molecule type" value="Genomic_DNA"/>
</dbReference>
<dbReference type="RefSeq" id="WP_369342154.1">
    <property type="nucleotide sequence ID" value="NZ_CP129675.1"/>
</dbReference>
<feature type="region of interest" description="Disordered" evidence="1">
    <location>
        <begin position="268"/>
        <end position="301"/>
    </location>
</feature>
<feature type="compositionally biased region" description="Polar residues" evidence="1">
    <location>
        <begin position="613"/>
        <end position="640"/>
    </location>
</feature>
<evidence type="ECO:0000313" key="3">
    <source>
        <dbReference type="EMBL" id="XDS48121.1"/>
    </source>
</evidence>
<dbReference type="EMBL" id="CP129682">
    <property type="protein sequence ID" value="XDS48121.1"/>
    <property type="molecule type" value="Genomic_DNA"/>
</dbReference>
<evidence type="ECO:0000313" key="4">
    <source>
        <dbReference type="EMBL" id="XDS51192.1"/>
    </source>
</evidence>
<feature type="compositionally biased region" description="Polar residues" evidence="1">
    <location>
        <begin position="445"/>
        <end position="460"/>
    </location>
</feature>
<feature type="compositionally biased region" description="Polar residues" evidence="1">
    <location>
        <begin position="473"/>
        <end position="493"/>
    </location>
</feature>
<dbReference type="NCBIfam" id="TIGR03543">
    <property type="entry name" value="divI1A_rptt_fam"/>
    <property type="match status" value="1"/>
</dbReference>
<feature type="compositionally biased region" description="Low complexity" evidence="1">
    <location>
        <begin position="268"/>
        <end position="277"/>
    </location>
</feature>
<evidence type="ECO:0000256" key="1">
    <source>
        <dbReference type="SAM" id="MobiDB-lite"/>
    </source>
</evidence>
<proteinExistence type="predicted"/>
<feature type="compositionally biased region" description="Polar residues" evidence="1">
    <location>
        <begin position="391"/>
        <end position="421"/>
    </location>
</feature>
<protein>
    <submittedName>
        <fullName evidence="3">DivIVA domain-containing protein</fullName>
    </submittedName>
</protein>
<dbReference type="Gene3D" id="6.10.250.660">
    <property type="match status" value="1"/>
</dbReference>
<dbReference type="InterPro" id="IPR019932">
    <property type="entry name" value="CHP03543"/>
</dbReference>
<feature type="region of interest" description="Disordered" evidence="1">
    <location>
        <begin position="436"/>
        <end position="580"/>
    </location>
</feature>
<feature type="compositionally biased region" description="Low complexity" evidence="1">
    <location>
        <begin position="544"/>
        <end position="555"/>
    </location>
</feature>
<dbReference type="NCBIfam" id="TIGR03544">
    <property type="entry name" value="DivI1A_domain"/>
    <property type="match status" value="2"/>
</dbReference>
<reference evidence="3" key="1">
    <citation type="submission" date="2023-07" db="EMBL/GenBank/DDBJ databases">
        <title>Bifidobacterium aquikefiriaerophilum sp. nov. and Bifidobacterium eccum sp. nov., isolated from water kefir.</title>
        <authorList>
            <person name="Breselge S."/>
            <person name="Bellassi P."/>
            <person name="Barcenilla C."/>
            <person name="Alvarez-Ordonez A."/>
            <person name="Morelli L."/>
            <person name="Cotter P.D."/>
        </authorList>
    </citation>
    <scope>NUCLEOTIDE SEQUENCE</scope>
    <source>
        <strain evidence="4">WK012_4_13</strain>
        <strain evidence="3">WK013_4_14</strain>
        <strain evidence="2">WK048_4_13</strain>
    </source>
</reference>
<feature type="region of interest" description="Disordered" evidence="1">
    <location>
        <begin position="597"/>
        <end position="650"/>
    </location>
</feature>
<accession>A0AB39UGM4</accession>
<feature type="compositionally biased region" description="Low complexity" evidence="1">
    <location>
        <begin position="525"/>
        <end position="535"/>
    </location>
</feature>
<feature type="compositionally biased region" description="Basic and acidic residues" evidence="1">
    <location>
        <begin position="641"/>
        <end position="650"/>
    </location>
</feature>
<dbReference type="InterPro" id="IPR019933">
    <property type="entry name" value="DivIVA_domain"/>
</dbReference>
<gene>
    <name evidence="4" type="ORF">QN062_03165</name>
    <name evidence="3" type="ORF">QN216_07175</name>
    <name evidence="2" type="ORF">QN217_03275</name>
</gene>
<feature type="compositionally biased region" description="Basic and acidic residues" evidence="1">
    <location>
        <begin position="556"/>
        <end position="566"/>
    </location>
</feature>
<name>A0AB39UGM4_9BIFI</name>